<dbReference type="PRINTS" id="PR00463">
    <property type="entry name" value="EP450I"/>
</dbReference>
<dbReference type="PANTHER" id="PTHR47950:SF30">
    <property type="entry name" value="CYTOCHROME P450 FAMILY PROTEIN"/>
    <property type="match status" value="1"/>
</dbReference>
<dbReference type="InterPro" id="IPR017972">
    <property type="entry name" value="Cyt_P450_CS"/>
</dbReference>
<comment type="caution">
    <text evidence="8">The sequence shown here is derived from an EMBL/GenBank/DDBJ whole genome shotgun (WGS) entry which is preliminary data.</text>
</comment>
<protein>
    <recommendedName>
        <fullName evidence="10">Cytochrome P450</fullName>
    </recommendedName>
</protein>
<dbReference type="SUPFAM" id="SSF48264">
    <property type="entry name" value="Cytochrome P450"/>
    <property type="match status" value="1"/>
</dbReference>
<organism evidence="8 9">
    <name type="scientific">Arachis hypogaea</name>
    <name type="common">Peanut</name>
    <dbReference type="NCBI Taxonomy" id="3818"/>
    <lineage>
        <taxon>Eukaryota</taxon>
        <taxon>Viridiplantae</taxon>
        <taxon>Streptophyta</taxon>
        <taxon>Embryophyta</taxon>
        <taxon>Tracheophyta</taxon>
        <taxon>Spermatophyta</taxon>
        <taxon>Magnoliopsida</taxon>
        <taxon>eudicotyledons</taxon>
        <taxon>Gunneridae</taxon>
        <taxon>Pentapetalae</taxon>
        <taxon>rosids</taxon>
        <taxon>fabids</taxon>
        <taxon>Fabales</taxon>
        <taxon>Fabaceae</taxon>
        <taxon>Papilionoideae</taxon>
        <taxon>50 kb inversion clade</taxon>
        <taxon>dalbergioids sensu lato</taxon>
        <taxon>Dalbergieae</taxon>
        <taxon>Pterocarpus clade</taxon>
        <taxon>Arachis</taxon>
    </lineage>
</organism>
<evidence type="ECO:0000256" key="1">
    <source>
        <dbReference type="ARBA" id="ARBA00010617"/>
    </source>
</evidence>
<evidence type="ECO:0000313" key="8">
    <source>
        <dbReference type="EMBL" id="RYR71980.1"/>
    </source>
</evidence>
<name>A0A445E937_ARAHY</name>
<dbReference type="Pfam" id="PF00067">
    <property type="entry name" value="p450"/>
    <property type="match status" value="1"/>
</dbReference>
<gene>
    <name evidence="8" type="ORF">Ahy_A02g006190</name>
</gene>
<keyword evidence="6" id="KW-0503">Monooxygenase</keyword>
<evidence type="ECO:0000256" key="3">
    <source>
        <dbReference type="ARBA" id="ARBA00023002"/>
    </source>
</evidence>
<accession>A0A445E937</accession>
<keyword evidence="7" id="KW-0472">Membrane</keyword>
<dbReference type="FunFam" id="1.10.630.10:FF:000007">
    <property type="entry name" value="Cytochrome P450 76C4"/>
    <property type="match status" value="1"/>
</dbReference>
<comment type="similarity">
    <text evidence="1 6">Belongs to the cytochrome P450 family.</text>
</comment>
<keyword evidence="5 6" id="KW-0349">Heme</keyword>
<dbReference type="EMBL" id="SDMP01000002">
    <property type="protein sequence ID" value="RYR71980.1"/>
    <property type="molecule type" value="Genomic_DNA"/>
</dbReference>
<dbReference type="InterPro" id="IPR002401">
    <property type="entry name" value="Cyt_P450_E_grp-I"/>
</dbReference>
<sequence>MEFSLSLLLISIFVFAIIHLLISNLGIKTQKSTKLPPGPKPLPIIGNILELGNQPHQALAKLSQIYGPIMTLKLGNITTIVISSPQLAKQVLHKNDLIFSYRTVPDTLKALDHHIHSVGWMQPSPLWRTLRKVCATKVFSSQQLDSTQIIRQKKLKELADFVKEKSEKGEILDINEAIFITVLNSMSNTLFSMNLVNFGGSKSQEFKEIVCGITEEAAKPNVVDFFPILRILDPQGARARMTKHLRKILNIFDGIVEERLRLRDLEMDTKEYKDVLDYLLEVMLEENSQISRIHVLHLLLDLFVAGLDTTSITIEWAMAELLRNPEKLQKLKEELEHVLGKDEKQIEESHISNLPFLEAVVKETFRFHTPIPFLLPHKSQEDVELCGFTVPKNAQVWVNVWAMGRDSSIWTNPNEFMPERFLESKIDFKGQDFELIPFGAGRRICPGLPLAYRTIHIVLGTLVHGYDWKLVNGQKAKDLDMSENFGLTLHKAQSLQAIPMKTHH</sequence>
<keyword evidence="9" id="KW-1185">Reference proteome</keyword>
<keyword evidence="2 5" id="KW-0479">Metal-binding</keyword>
<evidence type="ECO:0000256" key="5">
    <source>
        <dbReference type="PIRSR" id="PIRSR602401-1"/>
    </source>
</evidence>
<dbReference type="GO" id="GO:0005506">
    <property type="term" value="F:iron ion binding"/>
    <property type="evidence" value="ECO:0007669"/>
    <property type="project" value="InterPro"/>
</dbReference>
<dbReference type="STRING" id="3818.A0A445E937"/>
<keyword evidence="4 5" id="KW-0408">Iron</keyword>
<dbReference type="AlphaFoldDB" id="A0A445E937"/>
<dbReference type="PRINTS" id="PR00385">
    <property type="entry name" value="P450"/>
</dbReference>
<evidence type="ECO:0000256" key="7">
    <source>
        <dbReference type="SAM" id="Phobius"/>
    </source>
</evidence>
<keyword evidence="7" id="KW-0812">Transmembrane</keyword>
<dbReference type="CDD" id="cd11073">
    <property type="entry name" value="CYP76-like"/>
    <property type="match status" value="1"/>
</dbReference>
<dbReference type="Gene3D" id="1.10.630.10">
    <property type="entry name" value="Cytochrome P450"/>
    <property type="match status" value="1"/>
</dbReference>
<feature type="binding site" description="axial binding residue" evidence="5">
    <location>
        <position position="445"/>
    </location>
    <ligand>
        <name>heme</name>
        <dbReference type="ChEBI" id="CHEBI:30413"/>
    </ligand>
    <ligandPart>
        <name>Fe</name>
        <dbReference type="ChEBI" id="CHEBI:18248"/>
    </ligandPart>
</feature>
<feature type="transmembrane region" description="Helical" evidence="7">
    <location>
        <begin position="6"/>
        <end position="27"/>
    </location>
</feature>
<keyword evidence="7" id="KW-1133">Transmembrane helix</keyword>
<comment type="cofactor">
    <cofactor evidence="5">
        <name>heme</name>
        <dbReference type="ChEBI" id="CHEBI:30413"/>
    </cofactor>
</comment>
<keyword evidence="3 6" id="KW-0560">Oxidoreductase</keyword>
<dbReference type="PROSITE" id="PS00086">
    <property type="entry name" value="CYTOCHROME_P450"/>
    <property type="match status" value="1"/>
</dbReference>
<dbReference type="PANTHER" id="PTHR47950">
    <property type="entry name" value="CYTOCHROME P450, FAMILY 76, SUBFAMILY C, POLYPEPTIDE 5-RELATED"/>
    <property type="match status" value="1"/>
</dbReference>
<evidence type="ECO:0000256" key="6">
    <source>
        <dbReference type="RuleBase" id="RU000461"/>
    </source>
</evidence>
<dbReference type="GO" id="GO:0016705">
    <property type="term" value="F:oxidoreductase activity, acting on paired donors, with incorporation or reduction of molecular oxygen"/>
    <property type="evidence" value="ECO:0007669"/>
    <property type="project" value="InterPro"/>
</dbReference>
<evidence type="ECO:0000256" key="2">
    <source>
        <dbReference type="ARBA" id="ARBA00022723"/>
    </source>
</evidence>
<dbReference type="Proteomes" id="UP000289738">
    <property type="component" value="Chromosome A02"/>
</dbReference>
<reference evidence="8 9" key="1">
    <citation type="submission" date="2019-01" db="EMBL/GenBank/DDBJ databases">
        <title>Sequencing of cultivated peanut Arachis hypogaea provides insights into genome evolution and oil improvement.</title>
        <authorList>
            <person name="Chen X."/>
        </authorList>
    </citation>
    <scope>NUCLEOTIDE SEQUENCE [LARGE SCALE GENOMIC DNA]</scope>
    <source>
        <strain evidence="9">cv. Fuhuasheng</strain>
        <tissue evidence="8">Leaves</tissue>
    </source>
</reference>
<dbReference type="InterPro" id="IPR001128">
    <property type="entry name" value="Cyt_P450"/>
</dbReference>
<proteinExistence type="inferred from homology"/>
<dbReference type="GO" id="GO:0004497">
    <property type="term" value="F:monooxygenase activity"/>
    <property type="evidence" value="ECO:0007669"/>
    <property type="project" value="UniProtKB-KW"/>
</dbReference>
<dbReference type="GO" id="GO:0020037">
    <property type="term" value="F:heme binding"/>
    <property type="evidence" value="ECO:0007669"/>
    <property type="project" value="InterPro"/>
</dbReference>
<dbReference type="InterPro" id="IPR036396">
    <property type="entry name" value="Cyt_P450_sf"/>
</dbReference>
<evidence type="ECO:0000313" key="9">
    <source>
        <dbReference type="Proteomes" id="UP000289738"/>
    </source>
</evidence>
<evidence type="ECO:0008006" key="10">
    <source>
        <dbReference type="Google" id="ProtNLM"/>
    </source>
</evidence>
<evidence type="ECO:0000256" key="4">
    <source>
        <dbReference type="ARBA" id="ARBA00023004"/>
    </source>
</evidence>